<evidence type="ECO:0000256" key="1">
    <source>
        <dbReference type="SAM" id="Phobius"/>
    </source>
</evidence>
<comment type="caution">
    <text evidence="2">The sequence shown here is derived from an EMBL/GenBank/DDBJ whole genome shotgun (WGS) entry which is preliminary data.</text>
</comment>
<feature type="transmembrane region" description="Helical" evidence="1">
    <location>
        <begin position="45"/>
        <end position="65"/>
    </location>
</feature>
<keyword evidence="1" id="KW-1133">Transmembrane helix</keyword>
<keyword evidence="1" id="KW-0472">Membrane</keyword>
<accession>A0A263D0V3</accession>
<keyword evidence="1" id="KW-0812">Transmembrane</keyword>
<gene>
    <name evidence="2" type="ORF">CFN78_20935</name>
</gene>
<organism evidence="2 3">
    <name type="scientific">Amycolatopsis antarctica</name>
    <dbReference type="NCBI Taxonomy" id="1854586"/>
    <lineage>
        <taxon>Bacteria</taxon>
        <taxon>Bacillati</taxon>
        <taxon>Actinomycetota</taxon>
        <taxon>Actinomycetes</taxon>
        <taxon>Pseudonocardiales</taxon>
        <taxon>Pseudonocardiaceae</taxon>
        <taxon>Amycolatopsis</taxon>
    </lineage>
</organism>
<dbReference type="InParanoid" id="A0A263D0V3"/>
<dbReference type="Proteomes" id="UP000242444">
    <property type="component" value="Unassembled WGS sequence"/>
</dbReference>
<name>A0A263D0V3_9PSEU</name>
<evidence type="ECO:0000313" key="3">
    <source>
        <dbReference type="Proteomes" id="UP000242444"/>
    </source>
</evidence>
<dbReference type="EMBL" id="NKYE01000014">
    <property type="protein sequence ID" value="OZM71267.1"/>
    <property type="molecule type" value="Genomic_DNA"/>
</dbReference>
<feature type="transmembrane region" description="Helical" evidence="1">
    <location>
        <begin position="71"/>
        <end position="95"/>
    </location>
</feature>
<keyword evidence="3" id="KW-1185">Reference proteome</keyword>
<feature type="transmembrane region" description="Helical" evidence="1">
    <location>
        <begin position="20"/>
        <end position="38"/>
    </location>
</feature>
<reference evidence="2 3" key="1">
    <citation type="submission" date="2017-07" db="EMBL/GenBank/DDBJ databases">
        <title>Amycolatopsis antarcticus sp. nov., isolated from the surface of an Antarcticus brown macroalga.</title>
        <authorList>
            <person name="Wang J."/>
            <person name="Leiva S."/>
            <person name="Huang J."/>
            <person name="Huang Y."/>
        </authorList>
    </citation>
    <scope>NUCLEOTIDE SEQUENCE [LARGE SCALE GENOMIC DNA]</scope>
    <source>
        <strain evidence="2 3">AU-G6</strain>
    </source>
</reference>
<dbReference type="AlphaFoldDB" id="A0A263D0V3"/>
<protein>
    <submittedName>
        <fullName evidence="2">Uncharacterized protein</fullName>
    </submittedName>
</protein>
<proteinExistence type="predicted"/>
<sequence length="116" mass="12457">MQPVYWRPPVPRPAPIHHYVLWPTVALVVVATIVALTARVLDYQAVIVVGVLAAGASVAAIAVGVRRSVPWATVCGVLCLLIAIGVVIIGIAAMIEYQSAYEQLTDSVNRLRSFRP</sequence>
<evidence type="ECO:0000313" key="2">
    <source>
        <dbReference type="EMBL" id="OZM71267.1"/>
    </source>
</evidence>